<dbReference type="PANTHER" id="PTHR43065:SF46">
    <property type="entry name" value="C4-DICARBOXYLATE TRANSPORT SENSOR PROTEIN DCTB"/>
    <property type="match status" value="1"/>
</dbReference>
<dbReference type="SUPFAM" id="SSF55785">
    <property type="entry name" value="PYP-like sensor domain (PAS domain)"/>
    <property type="match status" value="1"/>
</dbReference>
<feature type="coiled-coil region" evidence="9">
    <location>
        <begin position="3"/>
        <end position="37"/>
    </location>
</feature>
<keyword evidence="13" id="KW-1185">Reference proteome</keyword>
<dbReference type="SMART" id="SM00091">
    <property type="entry name" value="PAS"/>
    <property type="match status" value="1"/>
</dbReference>
<name>A0A841R8P9_9SPIO</name>
<keyword evidence="9" id="KW-0175">Coiled coil</keyword>
<keyword evidence="5" id="KW-0547">Nucleotide-binding</keyword>
<evidence type="ECO:0000313" key="13">
    <source>
        <dbReference type="Proteomes" id="UP000587760"/>
    </source>
</evidence>
<evidence type="ECO:0000256" key="7">
    <source>
        <dbReference type="ARBA" id="ARBA00022840"/>
    </source>
</evidence>
<dbReference type="InterPro" id="IPR036097">
    <property type="entry name" value="HisK_dim/P_sf"/>
</dbReference>
<evidence type="ECO:0000313" key="12">
    <source>
        <dbReference type="EMBL" id="MBB6480176.1"/>
    </source>
</evidence>
<evidence type="ECO:0000259" key="10">
    <source>
        <dbReference type="PROSITE" id="PS50109"/>
    </source>
</evidence>
<dbReference type="PRINTS" id="PR00344">
    <property type="entry name" value="BCTRLSENSOR"/>
</dbReference>
<evidence type="ECO:0000256" key="4">
    <source>
        <dbReference type="ARBA" id="ARBA00022679"/>
    </source>
</evidence>
<dbReference type="SMART" id="SM00387">
    <property type="entry name" value="HATPase_c"/>
    <property type="match status" value="1"/>
</dbReference>
<dbReference type="SUPFAM" id="SSF47384">
    <property type="entry name" value="Homodimeric domain of signal transducing histidine kinase"/>
    <property type="match status" value="1"/>
</dbReference>
<dbReference type="PANTHER" id="PTHR43065">
    <property type="entry name" value="SENSOR HISTIDINE KINASE"/>
    <property type="match status" value="1"/>
</dbReference>
<proteinExistence type="predicted"/>
<dbReference type="RefSeq" id="WP_184746065.1">
    <property type="nucleotide sequence ID" value="NZ_JACHGJ010000002.1"/>
</dbReference>
<keyword evidence="7" id="KW-0067">ATP-binding</keyword>
<dbReference type="InterPro" id="IPR035965">
    <property type="entry name" value="PAS-like_dom_sf"/>
</dbReference>
<dbReference type="Proteomes" id="UP000587760">
    <property type="component" value="Unassembled WGS sequence"/>
</dbReference>
<dbReference type="InterPro" id="IPR004358">
    <property type="entry name" value="Sig_transdc_His_kin-like_C"/>
</dbReference>
<evidence type="ECO:0000256" key="9">
    <source>
        <dbReference type="SAM" id="Coils"/>
    </source>
</evidence>
<dbReference type="EMBL" id="JACHGJ010000002">
    <property type="protein sequence ID" value="MBB6480176.1"/>
    <property type="molecule type" value="Genomic_DNA"/>
</dbReference>
<dbReference type="SUPFAM" id="SSF55874">
    <property type="entry name" value="ATPase domain of HSP90 chaperone/DNA topoisomerase II/histidine kinase"/>
    <property type="match status" value="1"/>
</dbReference>
<dbReference type="Gene3D" id="3.30.450.20">
    <property type="entry name" value="PAS domain"/>
    <property type="match status" value="1"/>
</dbReference>
<feature type="domain" description="Histidine kinase" evidence="10">
    <location>
        <begin position="169"/>
        <end position="382"/>
    </location>
</feature>
<reference evidence="12 13" key="1">
    <citation type="submission" date="2020-08" db="EMBL/GenBank/DDBJ databases">
        <title>Genomic Encyclopedia of Type Strains, Phase IV (KMG-IV): sequencing the most valuable type-strain genomes for metagenomic binning, comparative biology and taxonomic classification.</title>
        <authorList>
            <person name="Goeker M."/>
        </authorList>
    </citation>
    <scope>NUCLEOTIDE SEQUENCE [LARGE SCALE GENOMIC DNA]</scope>
    <source>
        <strain evidence="12 13">DSM 2461</strain>
    </source>
</reference>
<sequence>MNEKELLEELNIHQIELEQQNLELLASQQELEKSNARYRDLFNTAPVGYLICDSQGTIHDINQTAARMFGLPYSDIINKNITLLIWPDDQDEYYLLNQSSSTGDSSTIQSLSLRMKKADETYFHAHLNFFSEPSGDRRIAVSDISPLKQAEEALITSQRMAAVIDFAGNASHDLSNSLQGIMNYIELASLKARNESPSHRGSNYYEAIQTIVEKMTERIRELQNLSRGFHGESEKSELDLSAMLSSLWESYGRTISPHIEKIGKIEDNLLVSGHEEDLKQVVLLLLKNGENSIKGAGSLTLKAYREDQWIVVAVKNTGEGMDKETARRIFEPFFSTGGYKTGLNYGLTGVYSIIEEHGGKIKVIYTEKGKGTVIEIRLPYLN</sequence>
<dbReference type="AlphaFoldDB" id="A0A841R8P9"/>
<dbReference type="GO" id="GO:0005524">
    <property type="term" value="F:ATP binding"/>
    <property type="evidence" value="ECO:0007669"/>
    <property type="project" value="UniProtKB-KW"/>
</dbReference>
<evidence type="ECO:0000256" key="6">
    <source>
        <dbReference type="ARBA" id="ARBA00022777"/>
    </source>
</evidence>
<evidence type="ECO:0000256" key="1">
    <source>
        <dbReference type="ARBA" id="ARBA00000085"/>
    </source>
</evidence>
<evidence type="ECO:0000256" key="3">
    <source>
        <dbReference type="ARBA" id="ARBA00022553"/>
    </source>
</evidence>
<dbReference type="InterPro" id="IPR036890">
    <property type="entry name" value="HATPase_C_sf"/>
</dbReference>
<dbReference type="Pfam" id="PF00989">
    <property type="entry name" value="PAS"/>
    <property type="match status" value="1"/>
</dbReference>
<dbReference type="InterPro" id="IPR005467">
    <property type="entry name" value="His_kinase_dom"/>
</dbReference>
<dbReference type="InterPro" id="IPR003661">
    <property type="entry name" value="HisK_dim/P_dom"/>
</dbReference>
<dbReference type="InterPro" id="IPR013767">
    <property type="entry name" value="PAS_fold"/>
</dbReference>
<gene>
    <name evidence="12" type="ORF">HNR50_001834</name>
</gene>
<dbReference type="Gene3D" id="3.30.565.10">
    <property type="entry name" value="Histidine kinase-like ATPase, C-terminal domain"/>
    <property type="match status" value="1"/>
</dbReference>
<dbReference type="NCBIfam" id="TIGR00229">
    <property type="entry name" value="sensory_box"/>
    <property type="match status" value="1"/>
</dbReference>
<keyword evidence="4" id="KW-0808">Transferase</keyword>
<dbReference type="Gene3D" id="1.10.287.130">
    <property type="match status" value="1"/>
</dbReference>
<dbReference type="GO" id="GO:0000155">
    <property type="term" value="F:phosphorelay sensor kinase activity"/>
    <property type="evidence" value="ECO:0007669"/>
    <property type="project" value="InterPro"/>
</dbReference>
<accession>A0A841R8P9</accession>
<dbReference type="InterPro" id="IPR003594">
    <property type="entry name" value="HATPase_dom"/>
</dbReference>
<dbReference type="CDD" id="cd00130">
    <property type="entry name" value="PAS"/>
    <property type="match status" value="1"/>
</dbReference>
<evidence type="ECO:0000256" key="5">
    <source>
        <dbReference type="ARBA" id="ARBA00022741"/>
    </source>
</evidence>
<protein>
    <recommendedName>
        <fullName evidence="2">histidine kinase</fullName>
        <ecNumber evidence="2">2.7.13.3</ecNumber>
    </recommendedName>
</protein>
<dbReference type="PROSITE" id="PS50109">
    <property type="entry name" value="HIS_KIN"/>
    <property type="match status" value="1"/>
</dbReference>
<dbReference type="GO" id="GO:0006355">
    <property type="term" value="P:regulation of DNA-templated transcription"/>
    <property type="evidence" value="ECO:0007669"/>
    <property type="project" value="InterPro"/>
</dbReference>
<evidence type="ECO:0000256" key="8">
    <source>
        <dbReference type="ARBA" id="ARBA00023012"/>
    </source>
</evidence>
<evidence type="ECO:0000256" key="2">
    <source>
        <dbReference type="ARBA" id="ARBA00012438"/>
    </source>
</evidence>
<organism evidence="12 13">
    <name type="scientific">Spirochaeta isovalerica</name>
    <dbReference type="NCBI Taxonomy" id="150"/>
    <lineage>
        <taxon>Bacteria</taxon>
        <taxon>Pseudomonadati</taxon>
        <taxon>Spirochaetota</taxon>
        <taxon>Spirochaetia</taxon>
        <taxon>Spirochaetales</taxon>
        <taxon>Spirochaetaceae</taxon>
        <taxon>Spirochaeta</taxon>
    </lineage>
</organism>
<comment type="catalytic activity">
    <reaction evidence="1">
        <text>ATP + protein L-histidine = ADP + protein N-phospho-L-histidine.</text>
        <dbReference type="EC" id="2.7.13.3"/>
    </reaction>
</comment>
<dbReference type="PROSITE" id="PS50112">
    <property type="entry name" value="PAS"/>
    <property type="match status" value="1"/>
</dbReference>
<evidence type="ECO:0000259" key="11">
    <source>
        <dbReference type="PROSITE" id="PS50112"/>
    </source>
</evidence>
<feature type="domain" description="PAS" evidence="11">
    <location>
        <begin position="34"/>
        <end position="92"/>
    </location>
</feature>
<keyword evidence="6" id="KW-0418">Kinase</keyword>
<keyword evidence="3" id="KW-0597">Phosphoprotein</keyword>
<keyword evidence="8" id="KW-0902">Two-component regulatory system</keyword>
<dbReference type="EC" id="2.7.13.3" evidence="2"/>
<dbReference type="InterPro" id="IPR000014">
    <property type="entry name" value="PAS"/>
</dbReference>
<dbReference type="Pfam" id="PF02518">
    <property type="entry name" value="HATPase_c"/>
    <property type="match status" value="1"/>
</dbReference>
<dbReference type="CDD" id="cd00082">
    <property type="entry name" value="HisKA"/>
    <property type="match status" value="1"/>
</dbReference>
<comment type="caution">
    <text evidence="12">The sequence shown here is derived from an EMBL/GenBank/DDBJ whole genome shotgun (WGS) entry which is preliminary data.</text>
</comment>